<reference evidence="1 2" key="1">
    <citation type="submission" date="2019-07" db="EMBL/GenBank/DDBJ databases">
        <title>Diversity of Bacteria from Kongsfjorden, Arctic.</title>
        <authorList>
            <person name="Yu Y."/>
        </authorList>
    </citation>
    <scope>NUCLEOTIDE SEQUENCE [LARGE SCALE GENOMIC DNA]</scope>
    <source>
        <strain evidence="1 2">SM1923</strain>
    </source>
</reference>
<proteinExistence type="predicted"/>
<comment type="caution">
    <text evidence="1">The sequence shown here is derived from an EMBL/GenBank/DDBJ whole genome shotgun (WGS) entry which is preliminary data.</text>
</comment>
<organism evidence="1 2">
    <name type="scientific">Cobetia crustatorum</name>
    <dbReference type="NCBI Taxonomy" id="553385"/>
    <lineage>
        <taxon>Bacteria</taxon>
        <taxon>Pseudomonadati</taxon>
        <taxon>Pseudomonadota</taxon>
        <taxon>Gammaproteobacteria</taxon>
        <taxon>Oceanospirillales</taxon>
        <taxon>Halomonadaceae</taxon>
        <taxon>Cobetia</taxon>
    </lineage>
</organism>
<evidence type="ECO:0000313" key="1">
    <source>
        <dbReference type="EMBL" id="TVU68690.1"/>
    </source>
</evidence>
<dbReference type="Proteomes" id="UP000319941">
    <property type="component" value="Unassembled WGS sequence"/>
</dbReference>
<accession>A0A558HHS4</accession>
<protein>
    <submittedName>
        <fullName evidence="1">Uncharacterized protein</fullName>
    </submittedName>
</protein>
<dbReference type="EMBL" id="VNFH01000009">
    <property type="protein sequence ID" value="TVU68690.1"/>
    <property type="molecule type" value="Genomic_DNA"/>
</dbReference>
<sequence length="73" mass="7591">MANPYRRLLALLPTTPRQVGEVISVSGSRVRVDLVGGGVRTCQGDAQVGGMVYVEGDQITGVAPSLPVVVVEV</sequence>
<dbReference type="RefSeq" id="WP_043336619.1">
    <property type="nucleotide sequence ID" value="NZ_CAWOWR010000147.1"/>
</dbReference>
<name>A0A558HHS4_9GAMM</name>
<gene>
    <name evidence="1" type="ORF">FQP86_12905</name>
</gene>
<keyword evidence="2" id="KW-1185">Reference proteome</keyword>
<dbReference type="AlphaFoldDB" id="A0A558HHS4"/>
<evidence type="ECO:0000313" key="2">
    <source>
        <dbReference type="Proteomes" id="UP000319941"/>
    </source>
</evidence>